<organism evidence="1 2">
    <name type="scientific">Collybiopsis confluens</name>
    <dbReference type="NCBI Taxonomy" id="2823264"/>
    <lineage>
        <taxon>Eukaryota</taxon>
        <taxon>Fungi</taxon>
        <taxon>Dikarya</taxon>
        <taxon>Basidiomycota</taxon>
        <taxon>Agaricomycotina</taxon>
        <taxon>Agaricomycetes</taxon>
        <taxon>Agaricomycetidae</taxon>
        <taxon>Agaricales</taxon>
        <taxon>Marasmiineae</taxon>
        <taxon>Omphalotaceae</taxon>
        <taxon>Collybiopsis</taxon>
    </lineage>
</organism>
<reference evidence="1 2" key="1">
    <citation type="journal article" date="2020" name="ISME J.">
        <title>Uncovering the hidden diversity of litter-decomposition mechanisms in mushroom-forming fungi.</title>
        <authorList>
            <person name="Floudas D."/>
            <person name="Bentzer J."/>
            <person name="Ahren D."/>
            <person name="Johansson T."/>
            <person name="Persson P."/>
            <person name="Tunlid A."/>
        </authorList>
    </citation>
    <scope>NUCLEOTIDE SEQUENCE [LARGE SCALE GENOMIC DNA]</scope>
    <source>
        <strain evidence="1 2">CBS 406.79</strain>
    </source>
</reference>
<gene>
    <name evidence="1" type="ORF">D9757_012678</name>
</gene>
<dbReference type="EMBL" id="JAACJN010000227">
    <property type="protein sequence ID" value="KAF5358866.1"/>
    <property type="molecule type" value="Genomic_DNA"/>
</dbReference>
<sequence length="84" mass="9347">MPYVQFSPLPPLQRPSLSMLSSPLHVPPISWERNWLSTRILHPLLCSSLPVNVVIPSPCSIHILGTKLAVYMNPPFAPPQQPSQ</sequence>
<keyword evidence="2" id="KW-1185">Reference proteome</keyword>
<comment type="caution">
    <text evidence="1">The sequence shown here is derived from an EMBL/GenBank/DDBJ whole genome shotgun (WGS) entry which is preliminary data.</text>
</comment>
<proteinExistence type="predicted"/>
<name>A0A8H5LIR4_9AGAR</name>
<evidence type="ECO:0000313" key="2">
    <source>
        <dbReference type="Proteomes" id="UP000518752"/>
    </source>
</evidence>
<evidence type="ECO:0000313" key="1">
    <source>
        <dbReference type="EMBL" id="KAF5358866.1"/>
    </source>
</evidence>
<accession>A0A8H5LIR4</accession>
<protein>
    <submittedName>
        <fullName evidence="1">Uncharacterized protein</fullName>
    </submittedName>
</protein>
<dbReference type="Proteomes" id="UP000518752">
    <property type="component" value="Unassembled WGS sequence"/>
</dbReference>
<dbReference type="AlphaFoldDB" id="A0A8H5LIR4"/>